<name>A0A4Q2R9B3_9HYPH</name>
<gene>
    <name evidence="2" type="ORF">D3272_21350</name>
</gene>
<feature type="compositionally biased region" description="Polar residues" evidence="1">
    <location>
        <begin position="77"/>
        <end position="93"/>
    </location>
</feature>
<evidence type="ECO:0000313" key="3">
    <source>
        <dbReference type="Proteomes" id="UP000289411"/>
    </source>
</evidence>
<reference evidence="2 3" key="1">
    <citation type="submission" date="2018-09" db="EMBL/GenBank/DDBJ databases">
        <authorList>
            <person name="Grouzdev D.S."/>
            <person name="Krutkina M.S."/>
        </authorList>
    </citation>
    <scope>NUCLEOTIDE SEQUENCE [LARGE SCALE GENOMIC DNA]</scope>
    <source>
        <strain evidence="2 3">RmlP001</strain>
    </source>
</reference>
<keyword evidence="3" id="KW-1185">Reference proteome</keyword>
<feature type="region of interest" description="Disordered" evidence="1">
    <location>
        <begin position="76"/>
        <end position="99"/>
    </location>
</feature>
<comment type="caution">
    <text evidence="2">The sequence shown here is derived from an EMBL/GenBank/DDBJ whole genome shotgun (WGS) entry which is preliminary data.</text>
</comment>
<protein>
    <submittedName>
        <fullName evidence="2">AlpA family phage regulatory protein</fullName>
    </submittedName>
</protein>
<dbReference type="AlphaFoldDB" id="A0A4Q2R9B3"/>
<dbReference type="Proteomes" id="UP000289411">
    <property type="component" value="Unassembled WGS sequence"/>
</dbReference>
<organism evidence="2 3">
    <name type="scientific">Lichenibacterium ramalinae</name>
    <dbReference type="NCBI Taxonomy" id="2316527"/>
    <lineage>
        <taxon>Bacteria</taxon>
        <taxon>Pseudomonadati</taxon>
        <taxon>Pseudomonadota</taxon>
        <taxon>Alphaproteobacteria</taxon>
        <taxon>Hyphomicrobiales</taxon>
        <taxon>Lichenihabitantaceae</taxon>
        <taxon>Lichenibacterium</taxon>
    </lineage>
</organism>
<dbReference type="EMBL" id="QYBC01000020">
    <property type="protein sequence ID" value="RYB02469.1"/>
    <property type="molecule type" value="Genomic_DNA"/>
</dbReference>
<accession>A0A4Q2R9B3</accession>
<proteinExistence type="predicted"/>
<evidence type="ECO:0000256" key="1">
    <source>
        <dbReference type="SAM" id="MobiDB-lite"/>
    </source>
</evidence>
<sequence length="99" mass="10722">MMMSGNPITKSNSSFGELPSTGFVRMKALLPPHGPIPASRATIYAWIRAGVFPSPVSIGTGRIKGFRVEDVRAFLQHPSTAQPNGRQANSIKPSMSRDR</sequence>
<reference evidence="2 3" key="2">
    <citation type="submission" date="2019-02" db="EMBL/GenBank/DDBJ databases">
        <title>'Lichenibacterium ramalinii' gen. nov. sp. nov., 'Lichenibacterium minor' gen. nov. sp. nov.</title>
        <authorList>
            <person name="Pankratov T."/>
        </authorList>
    </citation>
    <scope>NUCLEOTIDE SEQUENCE [LARGE SCALE GENOMIC DNA]</scope>
    <source>
        <strain evidence="2 3">RmlP001</strain>
    </source>
</reference>
<evidence type="ECO:0000313" key="2">
    <source>
        <dbReference type="EMBL" id="RYB02469.1"/>
    </source>
</evidence>